<dbReference type="Gene3D" id="2.60.34.10">
    <property type="entry name" value="Substrate Binding Domain Of DNAk, Chain A, domain 1"/>
    <property type="match status" value="1"/>
</dbReference>
<organism evidence="6 7">
    <name type="scientific">Streptomyces boetiae</name>
    <dbReference type="NCBI Taxonomy" id="3075541"/>
    <lineage>
        <taxon>Bacteria</taxon>
        <taxon>Bacillati</taxon>
        <taxon>Actinomycetota</taxon>
        <taxon>Actinomycetes</taxon>
        <taxon>Kitasatosporales</taxon>
        <taxon>Streptomycetaceae</taxon>
        <taxon>Streptomyces</taxon>
    </lineage>
</organism>
<keyword evidence="7" id="KW-1185">Reference proteome</keyword>
<dbReference type="InterPro" id="IPR043129">
    <property type="entry name" value="ATPase_NBD"/>
</dbReference>
<keyword evidence="1 4" id="KW-0547">Nucleotide-binding</keyword>
<dbReference type="SUPFAM" id="SSF53067">
    <property type="entry name" value="Actin-like ATPase domain"/>
    <property type="match status" value="2"/>
</dbReference>
<protein>
    <submittedName>
        <fullName evidence="6">Hsp70 family protein</fullName>
    </submittedName>
</protein>
<comment type="caution">
    <text evidence="6">The sequence shown here is derived from an EMBL/GenBank/DDBJ whole genome shotgun (WGS) entry which is preliminary data.</text>
</comment>
<keyword evidence="3" id="KW-0143">Chaperone</keyword>
<evidence type="ECO:0000256" key="1">
    <source>
        <dbReference type="ARBA" id="ARBA00022741"/>
    </source>
</evidence>
<feature type="compositionally biased region" description="Low complexity" evidence="5">
    <location>
        <begin position="514"/>
        <end position="523"/>
    </location>
</feature>
<dbReference type="InterPro" id="IPR029047">
    <property type="entry name" value="HSP70_peptide-bd_sf"/>
</dbReference>
<comment type="similarity">
    <text evidence="4">Belongs to the heat shock protein 70 family.</text>
</comment>
<keyword evidence="2 4" id="KW-0067">ATP-binding</keyword>
<evidence type="ECO:0000313" key="6">
    <source>
        <dbReference type="EMBL" id="MDT0307390.1"/>
    </source>
</evidence>
<proteinExistence type="inferred from homology"/>
<evidence type="ECO:0000256" key="5">
    <source>
        <dbReference type="SAM" id="MobiDB-lite"/>
    </source>
</evidence>
<reference evidence="7" key="1">
    <citation type="submission" date="2023-07" db="EMBL/GenBank/DDBJ databases">
        <title>30 novel species of actinomycetes from the DSMZ collection.</title>
        <authorList>
            <person name="Nouioui I."/>
        </authorList>
    </citation>
    <scope>NUCLEOTIDE SEQUENCE [LARGE SCALE GENOMIC DNA]</scope>
    <source>
        <strain evidence="7">DSM 44917</strain>
    </source>
</reference>
<dbReference type="Gene3D" id="3.30.420.40">
    <property type="match status" value="2"/>
</dbReference>
<dbReference type="Gene3D" id="3.90.640.10">
    <property type="entry name" value="Actin, Chain A, domain 4"/>
    <property type="match status" value="1"/>
</dbReference>
<dbReference type="SUPFAM" id="SSF100920">
    <property type="entry name" value="Heat shock protein 70kD (HSP70), peptide-binding domain"/>
    <property type="match status" value="1"/>
</dbReference>
<gene>
    <name evidence="6" type="ORF">RM780_10490</name>
</gene>
<dbReference type="RefSeq" id="WP_311630335.1">
    <property type="nucleotide sequence ID" value="NZ_JAVREN010000011.1"/>
</dbReference>
<dbReference type="EMBL" id="JAVREN010000011">
    <property type="protein sequence ID" value="MDT0307390.1"/>
    <property type="molecule type" value="Genomic_DNA"/>
</dbReference>
<sequence>MSRVAVGIDLGASASSIAVFDPARGGVRVLPGRTGSTRTPSVVAFTEDGRRLVGQAARDRAVLHPAATVERVPVGLGRGWRFEHAGARYEPEDLAAALIAALLDDAERELGERPRSAVFAAPAHLGPEGREALVDAAGRAGLTVPRVIADTVATALAYTAALPPDETRTALIFDLGGGSLGATLADAGDGVCDVLATAGDGALGGALWDQRLAGRLIDGFEELHGAGLRRDVAAVRRVTEAAERAKAELTSAAEATVRVPFLQRARDGRFFDLVDSVTRREFEGLTADLTARCGALLDVLFAAMDPHRDYRPGPGEVEEILIAGEAGRMPAVAALLRARCGGTEPRRTTGPAGAAAGAAWQAALLSGLQGKFLLLDANTATLLAGPVVPAGGAGELTTLVRRGVSIPVRRSAGLELPPGTSAVGLWSGESRTPAGNRLLAVLDLPDPLPPGGGPVEFVLDVDANARLHAAVTHPGTGRTARVMVSRRTAAEAAEAVQAARRGQGPGAGPGAGPPGARRAGSGC</sequence>
<dbReference type="PRINTS" id="PR00301">
    <property type="entry name" value="HEATSHOCK70"/>
</dbReference>
<dbReference type="PANTHER" id="PTHR19375">
    <property type="entry name" value="HEAT SHOCK PROTEIN 70KDA"/>
    <property type="match status" value="1"/>
</dbReference>
<dbReference type="Proteomes" id="UP001183388">
    <property type="component" value="Unassembled WGS sequence"/>
</dbReference>
<name>A0ABU2L734_9ACTN</name>
<evidence type="ECO:0000256" key="4">
    <source>
        <dbReference type="RuleBase" id="RU003322"/>
    </source>
</evidence>
<evidence type="ECO:0000256" key="3">
    <source>
        <dbReference type="ARBA" id="ARBA00023186"/>
    </source>
</evidence>
<feature type="region of interest" description="Disordered" evidence="5">
    <location>
        <begin position="495"/>
        <end position="523"/>
    </location>
</feature>
<evidence type="ECO:0000256" key="2">
    <source>
        <dbReference type="ARBA" id="ARBA00022840"/>
    </source>
</evidence>
<dbReference type="InterPro" id="IPR013126">
    <property type="entry name" value="Hsp_70_fam"/>
</dbReference>
<accession>A0ABU2L734</accession>
<evidence type="ECO:0000313" key="7">
    <source>
        <dbReference type="Proteomes" id="UP001183388"/>
    </source>
</evidence>
<dbReference type="Pfam" id="PF00012">
    <property type="entry name" value="HSP70"/>
    <property type="match status" value="1"/>
</dbReference>